<evidence type="ECO:0000256" key="1">
    <source>
        <dbReference type="SAM" id="Phobius"/>
    </source>
</evidence>
<dbReference type="AlphaFoldDB" id="A0A3L9M9E2"/>
<proteinExistence type="predicted"/>
<comment type="caution">
    <text evidence="2">The sequence shown here is derived from an EMBL/GenBank/DDBJ whole genome shotgun (WGS) entry which is preliminary data.</text>
</comment>
<keyword evidence="1" id="KW-1133">Transmembrane helix</keyword>
<keyword evidence="3" id="KW-1185">Reference proteome</keyword>
<accession>A0A3L9M9E2</accession>
<gene>
    <name evidence="2" type="ORF">EAH69_09075</name>
</gene>
<keyword evidence="1" id="KW-0472">Membrane</keyword>
<reference evidence="2 3" key="1">
    <citation type="submission" date="2018-10" db="EMBL/GenBank/DDBJ databases">
        <authorList>
            <person name="Chen X."/>
        </authorList>
    </citation>
    <scope>NUCLEOTIDE SEQUENCE [LARGE SCALE GENOMIC DNA]</scope>
    <source>
        <strain evidence="2 3">YIM 102668</strain>
    </source>
</reference>
<name>A0A3L9M9E2_9FLAO</name>
<keyword evidence="1" id="KW-0812">Transmembrane</keyword>
<dbReference type="Proteomes" id="UP000275348">
    <property type="component" value="Unassembled WGS sequence"/>
</dbReference>
<dbReference type="OrthoDB" id="9965235at2"/>
<evidence type="ECO:0000313" key="2">
    <source>
        <dbReference type="EMBL" id="RLZ09153.1"/>
    </source>
</evidence>
<feature type="transmembrane region" description="Helical" evidence="1">
    <location>
        <begin position="42"/>
        <end position="59"/>
    </location>
</feature>
<evidence type="ECO:0008006" key="4">
    <source>
        <dbReference type="Google" id="ProtNLM"/>
    </source>
</evidence>
<evidence type="ECO:0000313" key="3">
    <source>
        <dbReference type="Proteomes" id="UP000275348"/>
    </source>
</evidence>
<dbReference type="EMBL" id="RDOJ01000011">
    <property type="protein sequence ID" value="RLZ09153.1"/>
    <property type="molecule type" value="Genomic_DNA"/>
</dbReference>
<organism evidence="2 3">
    <name type="scientific">Faecalibacter macacae</name>
    <dbReference type="NCBI Taxonomy" id="1859289"/>
    <lineage>
        <taxon>Bacteria</taxon>
        <taxon>Pseudomonadati</taxon>
        <taxon>Bacteroidota</taxon>
        <taxon>Flavobacteriia</taxon>
        <taxon>Flavobacteriales</taxon>
        <taxon>Weeksellaceae</taxon>
        <taxon>Faecalibacter</taxon>
    </lineage>
</organism>
<protein>
    <recommendedName>
        <fullName evidence="4">YtxH domain-containing protein</fullName>
    </recommendedName>
</protein>
<sequence length="84" mass="8910">MNNILDIIDTKSKDFENTVSIVTTGAAAGIAISKGINKNQKIGALVGIGVGLAIYTLFAPKNELKKVGKVIGNQINEIENKIEK</sequence>
<dbReference type="RefSeq" id="WP_121934880.1">
    <property type="nucleotide sequence ID" value="NZ_RDOJ01000011.1"/>
</dbReference>